<name>A0ABT0LD53_9GAMM</name>
<feature type="transmembrane region" description="Helical" evidence="5">
    <location>
        <begin position="204"/>
        <end position="231"/>
    </location>
</feature>
<dbReference type="InterPro" id="IPR004837">
    <property type="entry name" value="NaCa_Exmemb"/>
</dbReference>
<feature type="transmembrane region" description="Helical" evidence="5">
    <location>
        <begin position="300"/>
        <end position="318"/>
    </location>
</feature>
<keyword evidence="8" id="KW-1185">Reference proteome</keyword>
<proteinExistence type="predicted"/>
<dbReference type="InterPro" id="IPR044880">
    <property type="entry name" value="NCX_ion-bd_dom_sf"/>
</dbReference>
<accession>A0ABT0LD53</accession>
<feature type="domain" description="Sodium/calcium exchanger membrane region" evidence="6">
    <location>
        <begin position="5"/>
        <end position="145"/>
    </location>
</feature>
<dbReference type="InterPro" id="IPR004481">
    <property type="entry name" value="K/Na/Ca-exchanger"/>
</dbReference>
<feature type="transmembrane region" description="Helical" evidence="5">
    <location>
        <begin position="274"/>
        <end position="294"/>
    </location>
</feature>
<keyword evidence="3 5" id="KW-1133">Transmembrane helix</keyword>
<feature type="transmembrane region" description="Helical" evidence="5">
    <location>
        <begin position="78"/>
        <end position="97"/>
    </location>
</feature>
<dbReference type="NCBIfam" id="TIGR00367">
    <property type="entry name" value="calcium/sodium antiporter"/>
    <property type="match status" value="1"/>
</dbReference>
<evidence type="ECO:0000313" key="7">
    <source>
        <dbReference type="EMBL" id="MCL1125632.1"/>
    </source>
</evidence>
<dbReference type="Gene3D" id="1.20.1420.30">
    <property type="entry name" value="NCX, central ion-binding region"/>
    <property type="match status" value="1"/>
</dbReference>
<dbReference type="EMBL" id="JAKIKS010000055">
    <property type="protein sequence ID" value="MCL1125632.1"/>
    <property type="molecule type" value="Genomic_DNA"/>
</dbReference>
<feature type="transmembrane region" description="Helical" evidence="5">
    <location>
        <begin position="173"/>
        <end position="192"/>
    </location>
</feature>
<dbReference type="RefSeq" id="WP_248940942.1">
    <property type="nucleotide sequence ID" value="NZ_JAKIKS010000055.1"/>
</dbReference>
<keyword evidence="2 5" id="KW-0812">Transmembrane</keyword>
<protein>
    <submittedName>
        <fullName evidence="7">Calcium/sodium antiporter</fullName>
    </submittedName>
</protein>
<evidence type="ECO:0000256" key="4">
    <source>
        <dbReference type="ARBA" id="ARBA00023136"/>
    </source>
</evidence>
<feature type="transmembrane region" description="Helical" evidence="5">
    <location>
        <begin position="131"/>
        <end position="148"/>
    </location>
</feature>
<dbReference type="Pfam" id="PF01699">
    <property type="entry name" value="Na_Ca_ex"/>
    <property type="match status" value="2"/>
</dbReference>
<feature type="transmembrane region" description="Helical" evidence="5">
    <location>
        <begin position="237"/>
        <end position="262"/>
    </location>
</feature>
<evidence type="ECO:0000256" key="1">
    <source>
        <dbReference type="ARBA" id="ARBA00004141"/>
    </source>
</evidence>
<comment type="caution">
    <text evidence="7">The sequence shown here is derived from an EMBL/GenBank/DDBJ whole genome shotgun (WGS) entry which is preliminary data.</text>
</comment>
<dbReference type="PANTHER" id="PTHR10846">
    <property type="entry name" value="SODIUM/POTASSIUM/CALCIUM EXCHANGER"/>
    <property type="match status" value="1"/>
</dbReference>
<evidence type="ECO:0000256" key="5">
    <source>
        <dbReference type="SAM" id="Phobius"/>
    </source>
</evidence>
<dbReference type="PANTHER" id="PTHR10846:SF8">
    <property type="entry name" value="INNER MEMBRANE PROTEIN YRBG"/>
    <property type="match status" value="1"/>
</dbReference>
<comment type="subcellular location">
    <subcellularLocation>
        <location evidence="1">Membrane</location>
        <topology evidence="1">Multi-pass membrane protein</topology>
    </subcellularLocation>
</comment>
<organism evidence="7 8">
    <name type="scientific">Shewanella surugensis</name>
    <dbReference type="NCBI Taxonomy" id="212020"/>
    <lineage>
        <taxon>Bacteria</taxon>
        <taxon>Pseudomonadati</taxon>
        <taxon>Pseudomonadota</taxon>
        <taxon>Gammaproteobacteria</taxon>
        <taxon>Alteromonadales</taxon>
        <taxon>Shewanellaceae</taxon>
        <taxon>Shewanella</taxon>
    </lineage>
</organism>
<feature type="domain" description="Sodium/calcium exchanger membrane region" evidence="6">
    <location>
        <begin position="173"/>
        <end position="316"/>
    </location>
</feature>
<evidence type="ECO:0000313" key="8">
    <source>
        <dbReference type="Proteomes" id="UP001203423"/>
    </source>
</evidence>
<gene>
    <name evidence="7" type="ORF">L2764_14385</name>
</gene>
<evidence type="ECO:0000256" key="2">
    <source>
        <dbReference type="ARBA" id="ARBA00022692"/>
    </source>
</evidence>
<reference evidence="7 8" key="1">
    <citation type="submission" date="2022-01" db="EMBL/GenBank/DDBJ databases">
        <title>Whole genome-based taxonomy of the Shewanellaceae.</title>
        <authorList>
            <person name="Martin-Rodriguez A.J."/>
        </authorList>
    </citation>
    <scope>NUCLEOTIDE SEQUENCE [LARGE SCALE GENOMIC DNA]</scope>
    <source>
        <strain evidence="7 8">DSM 17177</strain>
    </source>
</reference>
<evidence type="ECO:0000259" key="6">
    <source>
        <dbReference type="Pfam" id="PF01699"/>
    </source>
</evidence>
<keyword evidence="4 5" id="KW-0472">Membrane</keyword>
<feature type="transmembrane region" description="Helical" evidence="5">
    <location>
        <begin position="35"/>
        <end position="57"/>
    </location>
</feature>
<evidence type="ECO:0000256" key="3">
    <source>
        <dbReference type="ARBA" id="ARBA00022989"/>
    </source>
</evidence>
<dbReference type="Proteomes" id="UP001203423">
    <property type="component" value="Unassembled WGS sequence"/>
</dbReference>
<sequence>MLFNIFILLAGLVTLVWSADRFVYGAAAFARNFGLPPMLIGLTIVAMGSSAPEMFVAATASINGQTDMAIGNALGSNIANVTLILGLTVLLGAIAVQSQTLKREIPMMLGATAIAGYFLHDGHLNRMEGMMLVAVFFILIGYLIWHALRNKSDDPLENQLNDEIPTDVPTPKAVLWLVVGLVLLPLSADWMVQGAVGIAKAYHLSDLVIGLTIIAVGTSLPELAASIAGILKKEDDLAIGNIVGSNLFNILAVLALPALIAPGAVDISATSRDYYMVLGTSSALGVLILLSGRARQLKPWHGVVLLITFVLYQTALFLS</sequence>